<dbReference type="Proteomes" id="UP000011713">
    <property type="component" value="Unassembled WGS sequence"/>
</dbReference>
<organism evidence="2 3">
    <name type="scientific">Hyaloperonospora arabidopsidis (strain Emoy2)</name>
    <name type="common">Downy mildew agent</name>
    <name type="synonym">Peronospora arabidopsidis</name>
    <dbReference type="NCBI Taxonomy" id="559515"/>
    <lineage>
        <taxon>Eukaryota</taxon>
        <taxon>Sar</taxon>
        <taxon>Stramenopiles</taxon>
        <taxon>Oomycota</taxon>
        <taxon>Peronosporomycetes</taxon>
        <taxon>Peronosporales</taxon>
        <taxon>Peronosporaceae</taxon>
        <taxon>Hyaloperonospora</taxon>
    </lineage>
</organism>
<dbReference type="EMBL" id="JH598179">
    <property type="status" value="NOT_ANNOTATED_CDS"/>
    <property type="molecule type" value="Genomic_DNA"/>
</dbReference>
<dbReference type="HOGENOM" id="CLU_045333_0_0_1"/>
<dbReference type="VEuPathDB" id="FungiDB:HpaG800906"/>
<feature type="compositionally biased region" description="Basic and acidic residues" evidence="1">
    <location>
        <begin position="333"/>
        <end position="342"/>
    </location>
</feature>
<feature type="compositionally biased region" description="Low complexity" evidence="1">
    <location>
        <begin position="15"/>
        <end position="29"/>
    </location>
</feature>
<dbReference type="eggNOG" id="ENOG502S2DD">
    <property type="taxonomic scope" value="Eukaryota"/>
</dbReference>
<proteinExistence type="predicted"/>
<sequence length="342" mass="37103">MLSMVSSSQSVGTTAPSKADPSSSSSSVSMNAGASVAHVIVSLAHSRSSSPQESDCHLYDALRLQDPLDQSREDQDTSNEAMYHHHRPSAASKAAAVLTAVSRAGRLTAATTAPKKRSTKSKCSPGLRSGKWTSEEEDFTNMIIHFFKRGLLDVEDGTSLRWYLAKRLNCEAMRVTKKLKGNSSIGKQVFRAVENNLVNRRAIRLAREELAVVESRFLESLNAGGIVSGMQHVALAPLPSSLAVSVRGRKILPNTKHSDGSHQSKVALMPQPKSEDARLLIHFFSEAQDTNSDEEPESEKKTEPEAEPSSLSIDLSDKLGKKRPLPSETTADASKHSKTSEE</sequence>
<evidence type="ECO:0000313" key="3">
    <source>
        <dbReference type="Proteomes" id="UP000011713"/>
    </source>
</evidence>
<feature type="region of interest" description="Disordered" evidence="1">
    <location>
        <begin position="285"/>
        <end position="342"/>
    </location>
</feature>
<feature type="region of interest" description="Disordered" evidence="1">
    <location>
        <begin position="109"/>
        <end position="130"/>
    </location>
</feature>
<evidence type="ECO:0000256" key="1">
    <source>
        <dbReference type="SAM" id="MobiDB-lite"/>
    </source>
</evidence>
<feature type="region of interest" description="Disordered" evidence="1">
    <location>
        <begin position="69"/>
        <end position="88"/>
    </location>
</feature>
<accession>M4B3Q7</accession>
<feature type="region of interest" description="Disordered" evidence="1">
    <location>
        <begin position="1"/>
        <end position="29"/>
    </location>
</feature>
<reference evidence="2" key="2">
    <citation type="submission" date="2015-06" db="UniProtKB">
        <authorList>
            <consortium name="EnsemblProtists"/>
        </authorList>
    </citation>
    <scope>IDENTIFICATION</scope>
    <source>
        <strain evidence="2">Emoy2</strain>
    </source>
</reference>
<dbReference type="OMA" id="NMIIHFF"/>
<dbReference type="PANTHER" id="PTHR35213">
    <property type="entry name" value="RING-TYPE DOMAIN-CONTAINING PROTEIN-RELATED"/>
    <property type="match status" value="1"/>
</dbReference>
<dbReference type="EnsemblProtists" id="HpaT800906">
    <property type="protein sequence ID" value="HpaP800906"/>
    <property type="gene ID" value="HpaG800906"/>
</dbReference>
<name>M4B3Q7_HYAAE</name>
<feature type="compositionally biased region" description="Polar residues" evidence="1">
    <location>
        <begin position="1"/>
        <end position="14"/>
    </location>
</feature>
<keyword evidence="3" id="KW-1185">Reference proteome</keyword>
<dbReference type="PANTHER" id="PTHR35213:SF3">
    <property type="entry name" value="MYB-LIKE DOMAIN-CONTAINING PROTEIN"/>
    <property type="match status" value="1"/>
</dbReference>
<evidence type="ECO:0000313" key="2">
    <source>
        <dbReference type="EnsemblProtists" id="HpaP800906"/>
    </source>
</evidence>
<protein>
    <submittedName>
        <fullName evidence="2">Uncharacterized protein</fullName>
    </submittedName>
</protein>
<feature type="region of interest" description="Disordered" evidence="1">
    <location>
        <begin position="252"/>
        <end position="271"/>
    </location>
</feature>
<reference evidence="3" key="1">
    <citation type="journal article" date="2010" name="Science">
        <title>Signatures of adaptation to obligate biotrophy in the Hyaloperonospora arabidopsidis genome.</title>
        <authorList>
            <person name="Baxter L."/>
            <person name="Tripathy S."/>
            <person name="Ishaque N."/>
            <person name="Boot N."/>
            <person name="Cabral A."/>
            <person name="Kemen E."/>
            <person name="Thines M."/>
            <person name="Ah-Fong A."/>
            <person name="Anderson R."/>
            <person name="Badejoko W."/>
            <person name="Bittner-Eddy P."/>
            <person name="Boore J.L."/>
            <person name="Chibucos M.C."/>
            <person name="Coates M."/>
            <person name="Dehal P."/>
            <person name="Delehaunty K."/>
            <person name="Dong S."/>
            <person name="Downton P."/>
            <person name="Dumas B."/>
            <person name="Fabro G."/>
            <person name="Fronick C."/>
            <person name="Fuerstenberg S.I."/>
            <person name="Fulton L."/>
            <person name="Gaulin E."/>
            <person name="Govers F."/>
            <person name="Hughes L."/>
            <person name="Humphray S."/>
            <person name="Jiang R.H."/>
            <person name="Judelson H."/>
            <person name="Kamoun S."/>
            <person name="Kyung K."/>
            <person name="Meijer H."/>
            <person name="Minx P."/>
            <person name="Morris P."/>
            <person name="Nelson J."/>
            <person name="Phuntumart V."/>
            <person name="Qutob D."/>
            <person name="Rehmany A."/>
            <person name="Rougon-Cardoso A."/>
            <person name="Ryden P."/>
            <person name="Torto-Alalibo T."/>
            <person name="Studholme D."/>
            <person name="Wang Y."/>
            <person name="Win J."/>
            <person name="Wood J."/>
            <person name="Clifton S.W."/>
            <person name="Rogers J."/>
            <person name="Van den Ackerveken G."/>
            <person name="Jones J.D."/>
            <person name="McDowell J.M."/>
            <person name="Beynon J."/>
            <person name="Tyler B.M."/>
        </authorList>
    </citation>
    <scope>NUCLEOTIDE SEQUENCE [LARGE SCALE GENOMIC DNA]</scope>
    <source>
        <strain evidence="3">Emoy2</strain>
    </source>
</reference>
<dbReference type="AlphaFoldDB" id="M4B3Q7"/>
<dbReference type="InParanoid" id="M4B3Q7"/>